<sequence>METNPSRITRPAGLYTTIYVVDTGIHINHADFGGRAYKGANYAPDNVLAGHPPRSDEDYNGHGTSVAGLAAGFRYGAAKRALVVDVRIFNDNGSTSYADEIAGIDWAVNDASRRNTIRSSVMNLSFGGFDVGTADALSSAVRSAVNSGLFTTVASGNDRINAAYFTPANVAEACTIGGTDANDNEYYYSNYGNLVDLWAPGSNITAPAATSDFAVKQVYGTSFAAPLVAGVAAIFKSYGTEYTNYSPQEFCTYLGQTIGTKGVLTFQSYGGDFPGPNILLYDGSGA</sequence>
<keyword evidence="9" id="KW-1185">Reference proteome</keyword>
<evidence type="ECO:0000256" key="4">
    <source>
        <dbReference type="ARBA" id="ARBA00022825"/>
    </source>
</evidence>
<dbReference type="CDD" id="cd04077">
    <property type="entry name" value="Peptidases_S8_PCSK9_ProteinaseK_like"/>
    <property type="match status" value="1"/>
</dbReference>
<evidence type="ECO:0000259" key="7">
    <source>
        <dbReference type="Pfam" id="PF00082"/>
    </source>
</evidence>
<dbReference type="PROSITE" id="PS00136">
    <property type="entry name" value="SUBTILASE_ASP"/>
    <property type="match status" value="1"/>
</dbReference>
<comment type="similarity">
    <text evidence="1 5 6">Belongs to the peptidase S8 family.</text>
</comment>
<feature type="domain" description="Peptidase S8/S53" evidence="7">
    <location>
        <begin position="16"/>
        <end position="269"/>
    </location>
</feature>
<dbReference type="PANTHER" id="PTHR43806:SF11">
    <property type="entry name" value="CEREVISIN-RELATED"/>
    <property type="match status" value="1"/>
</dbReference>
<comment type="caution">
    <text evidence="8">The sequence shown here is derived from an EMBL/GenBank/DDBJ whole genome shotgun (WGS) entry which is preliminary data.</text>
</comment>
<dbReference type="PROSITE" id="PS51892">
    <property type="entry name" value="SUBTILASE"/>
    <property type="match status" value="1"/>
</dbReference>
<dbReference type="InterPro" id="IPR015500">
    <property type="entry name" value="Peptidase_S8_subtilisin-rel"/>
</dbReference>
<feature type="active site" description="Charge relay system" evidence="5">
    <location>
        <position position="22"/>
    </location>
</feature>
<dbReference type="PANTHER" id="PTHR43806">
    <property type="entry name" value="PEPTIDASE S8"/>
    <property type="match status" value="1"/>
</dbReference>
<evidence type="ECO:0000256" key="6">
    <source>
        <dbReference type="RuleBase" id="RU003355"/>
    </source>
</evidence>
<dbReference type="InterPro" id="IPR036852">
    <property type="entry name" value="Peptidase_S8/S53_dom_sf"/>
</dbReference>
<dbReference type="AlphaFoldDB" id="A0A5N6KQE9"/>
<evidence type="ECO:0000256" key="5">
    <source>
        <dbReference type="PROSITE-ProRule" id="PRU01240"/>
    </source>
</evidence>
<dbReference type="PROSITE" id="PS00138">
    <property type="entry name" value="SUBTILASE_SER"/>
    <property type="match status" value="1"/>
</dbReference>
<dbReference type="GO" id="GO:0005615">
    <property type="term" value="C:extracellular space"/>
    <property type="evidence" value="ECO:0007669"/>
    <property type="project" value="TreeGrafter"/>
</dbReference>
<name>A0A5N6KQE9_9ROSI</name>
<keyword evidence="2 5" id="KW-0645">Protease</keyword>
<dbReference type="Proteomes" id="UP000327013">
    <property type="component" value="Unassembled WGS sequence"/>
</dbReference>
<evidence type="ECO:0000313" key="9">
    <source>
        <dbReference type="Proteomes" id="UP000327013"/>
    </source>
</evidence>
<dbReference type="InterPro" id="IPR023827">
    <property type="entry name" value="Peptidase_S8_Asp-AS"/>
</dbReference>
<accession>A0A5N6KQE9</accession>
<gene>
    <name evidence="8" type="ORF">FH972_021692</name>
</gene>
<dbReference type="InterPro" id="IPR050131">
    <property type="entry name" value="Peptidase_S8_subtilisin-like"/>
</dbReference>
<dbReference type="InterPro" id="IPR023828">
    <property type="entry name" value="Peptidase_S8_Ser-AS"/>
</dbReference>
<evidence type="ECO:0000256" key="1">
    <source>
        <dbReference type="ARBA" id="ARBA00011073"/>
    </source>
</evidence>
<organism evidence="8 9">
    <name type="scientific">Carpinus fangiana</name>
    <dbReference type="NCBI Taxonomy" id="176857"/>
    <lineage>
        <taxon>Eukaryota</taxon>
        <taxon>Viridiplantae</taxon>
        <taxon>Streptophyta</taxon>
        <taxon>Embryophyta</taxon>
        <taxon>Tracheophyta</taxon>
        <taxon>Spermatophyta</taxon>
        <taxon>Magnoliopsida</taxon>
        <taxon>eudicotyledons</taxon>
        <taxon>Gunneridae</taxon>
        <taxon>Pentapetalae</taxon>
        <taxon>rosids</taxon>
        <taxon>fabids</taxon>
        <taxon>Fagales</taxon>
        <taxon>Betulaceae</taxon>
        <taxon>Carpinus</taxon>
    </lineage>
</organism>
<dbReference type="InterPro" id="IPR034193">
    <property type="entry name" value="PCSK9_ProteinaseK-like"/>
</dbReference>
<dbReference type="OrthoDB" id="206201at2759"/>
<keyword evidence="4 5" id="KW-0720">Serine protease</keyword>
<reference evidence="8 9" key="1">
    <citation type="submission" date="2019-06" db="EMBL/GenBank/DDBJ databases">
        <title>A chromosomal-level reference genome of Carpinus fangiana (Coryloideae, Betulaceae).</title>
        <authorList>
            <person name="Yang X."/>
            <person name="Wang Z."/>
            <person name="Zhang L."/>
            <person name="Hao G."/>
            <person name="Liu J."/>
            <person name="Yang Y."/>
        </authorList>
    </citation>
    <scope>NUCLEOTIDE SEQUENCE [LARGE SCALE GENOMIC DNA]</scope>
    <source>
        <strain evidence="8">Cfa_2016G</strain>
        <tissue evidence="8">Leaf</tissue>
    </source>
</reference>
<dbReference type="InterPro" id="IPR000209">
    <property type="entry name" value="Peptidase_S8/S53_dom"/>
</dbReference>
<proteinExistence type="inferred from homology"/>
<dbReference type="PROSITE" id="PS00137">
    <property type="entry name" value="SUBTILASE_HIS"/>
    <property type="match status" value="1"/>
</dbReference>
<evidence type="ECO:0000256" key="3">
    <source>
        <dbReference type="ARBA" id="ARBA00022801"/>
    </source>
</evidence>
<keyword evidence="3 5" id="KW-0378">Hydrolase</keyword>
<dbReference type="PRINTS" id="PR00723">
    <property type="entry name" value="SUBTILISIN"/>
</dbReference>
<evidence type="ECO:0000313" key="8">
    <source>
        <dbReference type="EMBL" id="KAB8338747.1"/>
    </source>
</evidence>
<dbReference type="SUPFAM" id="SSF52743">
    <property type="entry name" value="Subtilisin-like"/>
    <property type="match status" value="1"/>
</dbReference>
<feature type="active site" description="Charge relay system" evidence="5">
    <location>
        <position position="62"/>
    </location>
</feature>
<dbReference type="GO" id="GO:0006508">
    <property type="term" value="P:proteolysis"/>
    <property type="evidence" value="ECO:0007669"/>
    <property type="project" value="UniProtKB-KW"/>
</dbReference>
<feature type="active site" description="Charge relay system" evidence="5">
    <location>
        <position position="222"/>
    </location>
</feature>
<dbReference type="GO" id="GO:0004252">
    <property type="term" value="F:serine-type endopeptidase activity"/>
    <property type="evidence" value="ECO:0007669"/>
    <property type="project" value="UniProtKB-UniRule"/>
</dbReference>
<dbReference type="Gene3D" id="3.40.50.200">
    <property type="entry name" value="Peptidase S8/S53 domain"/>
    <property type="match status" value="1"/>
</dbReference>
<dbReference type="InterPro" id="IPR022398">
    <property type="entry name" value="Peptidase_S8_His-AS"/>
</dbReference>
<dbReference type="EMBL" id="VIBQ01000010">
    <property type="protein sequence ID" value="KAB8338747.1"/>
    <property type="molecule type" value="Genomic_DNA"/>
</dbReference>
<dbReference type="Pfam" id="PF00082">
    <property type="entry name" value="Peptidase_S8"/>
    <property type="match status" value="1"/>
</dbReference>
<evidence type="ECO:0000256" key="2">
    <source>
        <dbReference type="ARBA" id="ARBA00022670"/>
    </source>
</evidence>
<protein>
    <recommendedName>
        <fullName evidence="7">Peptidase S8/S53 domain-containing protein</fullName>
    </recommendedName>
</protein>